<keyword evidence="3" id="KW-1185">Reference proteome</keyword>
<feature type="transmembrane region" description="Helical" evidence="1">
    <location>
        <begin position="27"/>
        <end position="45"/>
    </location>
</feature>
<accession>A0AAV6G9D6</accession>
<evidence type="ECO:0000256" key="1">
    <source>
        <dbReference type="SAM" id="Phobius"/>
    </source>
</evidence>
<keyword evidence="1" id="KW-1133">Transmembrane helix</keyword>
<protein>
    <submittedName>
        <fullName evidence="2">Uncharacterized protein</fullName>
    </submittedName>
</protein>
<sequence length="121" mass="13561">MTIVMVLSSVLHIYYLGKLLERHKERAGLMAVNVLLQILCPLTFLDHPKKLPEIPHAIVYMLGASGLSIVNSITLLTELISKAETGERNVADLRVIVLLAESVYICCWMPLQLYSACKYSF</sequence>
<gene>
    <name evidence="2" type="ORF">AALO_G00187760</name>
</gene>
<dbReference type="EMBL" id="JADWDJ010000014">
    <property type="protein sequence ID" value="KAG5270022.1"/>
    <property type="molecule type" value="Genomic_DNA"/>
</dbReference>
<feature type="transmembrane region" description="Helical" evidence="1">
    <location>
        <begin position="93"/>
        <end position="111"/>
    </location>
</feature>
<evidence type="ECO:0000313" key="2">
    <source>
        <dbReference type="EMBL" id="KAG5270022.1"/>
    </source>
</evidence>
<organism evidence="2 3">
    <name type="scientific">Alosa alosa</name>
    <name type="common">allis shad</name>
    <dbReference type="NCBI Taxonomy" id="278164"/>
    <lineage>
        <taxon>Eukaryota</taxon>
        <taxon>Metazoa</taxon>
        <taxon>Chordata</taxon>
        <taxon>Craniata</taxon>
        <taxon>Vertebrata</taxon>
        <taxon>Euteleostomi</taxon>
        <taxon>Actinopterygii</taxon>
        <taxon>Neopterygii</taxon>
        <taxon>Teleostei</taxon>
        <taxon>Clupei</taxon>
        <taxon>Clupeiformes</taxon>
        <taxon>Clupeoidei</taxon>
        <taxon>Clupeidae</taxon>
        <taxon>Alosa</taxon>
    </lineage>
</organism>
<keyword evidence="1" id="KW-0812">Transmembrane</keyword>
<keyword evidence="1" id="KW-0472">Membrane</keyword>
<feature type="transmembrane region" description="Helical" evidence="1">
    <location>
        <begin position="57"/>
        <end position="81"/>
    </location>
</feature>
<proteinExistence type="predicted"/>
<dbReference type="AlphaFoldDB" id="A0AAV6G9D6"/>
<name>A0AAV6G9D6_9TELE</name>
<dbReference type="Proteomes" id="UP000823561">
    <property type="component" value="Chromosome 14"/>
</dbReference>
<evidence type="ECO:0000313" key="3">
    <source>
        <dbReference type="Proteomes" id="UP000823561"/>
    </source>
</evidence>
<reference evidence="2" key="1">
    <citation type="submission" date="2020-10" db="EMBL/GenBank/DDBJ databases">
        <title>Chromosome-scale genome assembly of the Allis shad, Alosa alosa.</title>
        <authorList>
            <person name="Margot Z."/>
            <person name="Christophe K."/>
            <person name="Cabau C."/>
            <person name="Louis A."/>
            <person name="Berthelot C."/>
            <person name="Parey E."/>
            <person name="Roest Crollius H."/>
            <person name="Montfort J."/>
            <person name="Robinson-Rechavi M."/>
            <person name="Bucao C."/>
            <person name="Bouchez O."/>
            <person name="Gislard M."/>
            <person name="Lluch J."/>
            <person name="Milhes M."/>
            <person name="Lampietro C."/>
            <person name="Lopez Roques C."/>
            <person name="Donnadieu C."/>
            <person name="Braasch I."/>
            <person name="Desvignes T."/>
            <person name="Postlethwait J."/>
            <person name="Bobe J."/>
            <person name="Guiguen Y."/>
        </authorList>
    </citation>
    <scope>NUCLEOTIDE SEQUENCE</scope>
    <source>
        <strain evidence="2">M-15738</strain>
        <tissue evidence="2">Blood</tissue>
    </source>
</reference>
<comment type="caution">
    <text evidence="2">The sequence shown here is derived from an EMBL/GenBank/DDBJ whole genome shotgun (WGS) entry which is preliminary data.</text>
</comment>